<reference evidence="2 3" key="1">
    <citation type="journal article" date="2017" name="Elife">
        <title>Extensive horizontal gene transfer in cheese-associated bacteria.</title>
        <authorList>
            <person name="Bonham K.S."/>
            <person name="Wolfe B.E."/>
            <person name="Dutton R.J."/>
        </authorList>
    </citation>
    <scope>NUCLEOTIDE SEQUENCE [LARGE SCALE GENOMIC DNA]</scope>
    <source>
        <strain evidence="2 3">JB196</strain>
    </source>
</reference>
<dbReference type="OrthoDB" id="9770826at2"/>
<dbReference type="GeneID" id="303188354"/>
<dbReference type="PANTHER" id="PTHR38591:SF1">
    <property type="entry name" value="BLL1000 PROTEIN"/>
    <property type="match status" value="1"/>
</dbReference>
<dbReference type="Proteomes" id="UP000252479">
    <property type="component" value="Unassembled WGS sequence"/>
</dbReference>
<dbReference type="InterPro" id="IPR023374">
    <property type="entry name" value="AttH-like_dom_sf"/>
</dbReference>
<keyword evidence="3" id="KW-1185">Reference proteome</keyword>
<name>A0A368LMS1_9VIBR</name>
<sequence>MISRLKHPVKKWLFLSLFFLLILGGTTQHWEKDLAAQELGNGTLPVIKEGEGKAVYEPVLPDITINVGKDFNEHPNYHHEVWHYKANVKGDDGREYGIQWTMYRISNGDYQGVGWKNAQIYIAQAVVSTEDQSWSQQRISRGGIGQAGVLMDPLRMWIDDWLWKSNNNFSMPSQLQVKADDFSIDLTSASYGPFVLNGDKGYKKTHDLLSTASYFFSAPFLKTKGVLMLNGKEVNVQGLAWLDKEWGNHLIASNTLRWDAFSIHLKDGRALALTQYHHPQKIRYIIGTLSSKDGSVIDIDNDDIHLYPLETYPLLNGKILPLRWVIEIPKYKISLITQFYNKEMWLPYWVPSWEGPILVTGSQTGVGFIQLMGY</sequence>
<protein>
    <submittedName>
        <fullName evidence="2">Carotenoid 1,2-hydratase</fullName>
    </submittedName>
</protein>
<accession>A0A368LMS1</accession>
<organism evidence="2 3">
    <name type="scientific">Vibrio casei</name>
    <dbReference type="NCBI Taxonomy" id="673372"/>
    <lineage>
        <taxon>Bacteria</taxon>
        <taxon>Pseudomonadati</taxon>
        <taxon>Pseudomonadota</taxon>
        <taxon>Gammaproteobacteria</taxon>
        <taxon>Vibrionales</taxon>
        <taxon>Vibrionaceae</taxon>
        <taxon>Vibrio</taxon>
    </lineage>
</organism>
<dbReference type="EMBL" id="QPGL01000001">
    <property type="protein sequence ID" value="RCS73105.1"/>
    <property type="molecule type" value="Genomic_DNA"/>
</dbReference>
<evidence type="ECO:0000313" key="3">
    <source>
        <dbReference type="Proteomes" id="UP000252479"/>
    </source>
</evidence>
<dbReference type="Gene3D" id="2.40.370.10">
    <property type="entry name" value="AttH-like domain"/>
    <property type="match status" value="2"/>
</dbReference>
<gene>
    <name evidence="2" type="ORF">CIK83_05450</name>
</gene>
<evidence type="ECO:0000259" key="1">
    <source>
        <dbReference type="Pfam" id="PF07143"/>
    </source>
</evidence>
<dbReference type="Pfam" id="PF07143">
    <property type="entry name" value="CrtC"/>
    <property type="match status" value="1"/>
</dbReference>
<dbReference type="RefSeq" id="WP_086963175.1">
    <property type="nucleotide sequence ID" value="NZ_AP018680.1"/>
</dbReference>
<feature type="domain" description="AttH" evidence="1">
    <location>
        <begin position="79"/>
        <end position="248"/>
    </location>
</feature>
<comment type="caution">
    <text evidence="2">The sequence shown here is derived from an EMBL/GenBank/DDBJ whole genome shotgun (WGS) entry which is preliminary data.</text>
</comment>
<dbReference type="PANTHER" id="PTHR38591">
    <property type="entry name" value="HYDROLASE"/>
    <property type="match status" value="1"/>
</dbReference>
<dbReference type="SUPFAM" id="SSF159245">
    <property type="entry name" value="AttH-like"/>
    <property type="match status" value="1"/>
</dbReference>
<dbReference type="Pfam" id="PF17186">
    <property type="entry name" value="Lipocalin_9"/>
    <property type="match status" value="1"/>
</dbReference>
<evidence type="ECO:0000313" key="2">
    <source>
        <dbReference type="EMBL" id="RCS73105.1"/>
    </source>
</evidence>
<proteinExistence type="predicted"/>
<dbReference type="AlphaFoldDB" id="A0A368LMS1"/>
<dbReference type="InterPro" id="IPR010791">
    <property type="entry name" value="AttH_dom"/>
</dbReference>